<feature type="compositionally biased region" description="Gly residues" evidence="1">
    <location>
        <begin position="359"/>
        <end position="368"/>
    </location>
</feature>
<reference evidence="3" key="2">
    <citation type="submission" date="2013-12" db="EMBL/GenBank/DDBJ databases">
        <title>Evolution of pathogenesis and genome organization in the Tremellales.</title>
        <authorList>
            <person name="Cuomo C."/>
            <person name="Litvintseva A."/>
            <person name="Heitman J."/>
            <person name="Chen Y."/>
            <person name="Sun S."/>
            <person name="Springer D."/>
            <person name="Dromer F."/>
            <person name="Young S."/>
            <person name="Zeng Q."/>
            <person name="Chapman S."/>
            <person name="Gujja S."/>
            <person name="Saif S."/>
            <person name="Birren B."/>
        </authorList>
    </citation>
    <scope>NUCLEOTIDE SEQUENCE [LARGE SCALE GENOMIC DNA]</scope>
    <source>
        <strain evidence="3">CBS 10435</strain>
    </source>
</reference>
<feature type="compositionally biased region" description="Basic and acidic residues" evidence="1">
    <location>
        <begin position="376"/>
        <end position="389"/>
    </location>
</feature>
<sequence>MPLPTSGSIPLIPPTSEHPPHPAYLIKFPEEVWQSLQEAGSGGLEVTVTENGNMTLNIPNLPPIPLDPRSTGIPSELHSYNPSSSTLSLAAMASTRLNVPLTSASTARAADKLKAQNEAIERERKERALRVEGSAPPSKKRSVAGVAAAAPGVSSVGMGRTNSSPQMGSSTSAPTQGASTTVTGTGQMIPLKTRVMQLLALGPTTVQDIVRRVGGDEQNVMRVVNVVGKASSTHPPAYTLLPNQYSKIKLGPGQWKYTYAEQQQVIRLAREAFDELELPFDAEEREELDRKEAELENGGGYHSASAESSNGSQSQEKEKPLPTVPQNGLSIAPPSRNESPAPSASGTTNKTKSTRKSTNGGGGTGGTAAAGPQSRIARERAKFMAEKQRSTSLPNTKPPDGTASPRLTPADIKPAKENNKTKIEDKKKEEREKEKVHGPSKDKGKGKEVDYSSSNEEDDVEEPLRGRSSKSNGKEKEKRDGINDQAKSKDRLSLAEKVREKDKAREREREKERQEQKERLTPNHKKRSYSSSPDAGGEEEEEGEIRGRPIIKTRRNSSPTSKRKPPPPELKFNGANTNTSTNSGSSRSTAFSKDNHPVSAPLPNTDKKTNGISQLDRPDQEALRDRYEELYPAYQQLTKKLSRIHQAAESGMKVNNDTEDDDEITDEDELNKLVGKWQKWHNELEGIRRWFV</sequence>
<reference evidence="2 3" key="1">
    <citation type="submission" date="2013-07" db="EMBL/GenBank/DDBJ databases">
        <title>The Genome Sequence of Kwoniella mangroviensis CBS10435.</title>
        <authorList>
            <consortium name="The Broad Institute Genome Sequencing Platform"/>
            <person name="Cuomo C."/>
            <person name="Litvintseva A."/>
            <person name="Chen Y."/>
            <person name="Heitman J."/>
            <person name="Sun S."/>
            <person name="Springer D."/>
            <person name="Dromer F."/>
            <person name="Young S.K."/>
            <person name="Zeng Q."/>
            <person name="Gargeya S."/>
            <person name="Fitzgerald M."/>
            <person name="Abouelleil A."/>
            <person name="Alvarado L."/>
            <person name="Berlin A.M."/>
            <person name="Chapman S.B."/>
            <person name="Dewar J."/>
            <person name="Goldberg J."/>
            <person name="Griggs A."/>
            <person name="Gujja S."/>
            <person name="Hansen M."/>
            <person name="Howarth C."/>
            <person name="Imamovic A."/>
            <person name="Larimer J."/>
            <person name="McCowan C."/>
            <person name="Murphy C."/>
            <person name="Pearson M."/>
            <person name="Priest M."/>
            <person name="Roberts A."/>
            <person name="Saif S."/>
            <person name="Shea T."/>
            <person name="Sykes S."/>
            <person name="Wortman J."/>
            <person name="Nusbaum C."/>
            <person name="Birren B."/>
        </authorList>
    </citation>
    <scope>NUCLEOTIDE SEQUENCE [LARGE SCALE GENOMIC DNA]</scope>
    <source>
        <strain evidence="2 3">CBS 10435</strain>
    </source>
</reference>
<evidence type="ECO:0000313" key="3">
    <source>
        <dbReference type="Proteomes" id="UP000092583"/>
    </source>
</evidence>
<keyword evidence="3" id="KW-1185">Reference proteome</keyword>
<dbReference type="OrthoDB" id="2587563at2759"/>
<feature type="compositionally biased region" description="Low complexity" evidence="1">
    <location>
        <begin position="303"/>
        <end position="314"/>
    </location>
</feature>
<dbReference type="Gene3D" id="1.10.10.2670">
    <property type="entry name" value="E3 ubiquitin-protein ligase"/>
    <property type="match status" value="1"/>
</dbReference>
<dbReference type="SUPFAM" id="SSF46785">
    <property type="entry name" value="Winged helix' DNA-binding domain"/>
    <property type="match status" value="1"/>
</dbReference>
<feature type="compositionally biased region" description="Low complexity" evidence="1">
    <location>
        <begin position="572"/>
        <end position="592"/>
    </location>
</feature>
<accession>A0A1B9IU09</accession>
<organism evidence="2 3">
    <name type="scientific">Kwoniella mangroviensis CBS 10435</name>
    <dbReference type="NCBI Taxonomy" id="1331196"/>
    <lineage>
        <taxon>Eukaryota</taxon>
        <taxon>Fungi</taxon>
        <taxon>Dikarya</taxon>
        <taxon>Basidiomycota</taxon>
        <taxon>Agaricomycotina</taxon>
        <taxon>Tremellomycetes</taxon>
        <taxon>Tremellales</taxon>
        <taxon>Cryptococcaceae</taxon>
        <taxon>Kwoniella</taxon>
    </lineage>
</organism>
<dbReference type="Proteomes" id="UP000092583">
    <property type="component" value="Unassembled WGS sequence"/>
</dbReference>
<feature type="compositionally biased region" description="Polar residues" evidence="1">
    <location>
        <begin position="160"/>
        <end position="184"/>
    </location>
</feature>
<feature type="region of interest" description="Disordered" evidence="1">
    <location>
        <begin position="280"/>
        <end position="621"/>
    </location>
</feature>
<dbReference type="EMBL" id="KI669461">
    <property type="protein sequence ID" value="OCF59022.1"/>
    <property type="molecule type" value="Genomic_DNA"/>
</dbReference>
<dbReference type="InterPro" id="IPR042065">
    <property type="entry name" value="E3_ELL-like"/>
</dbReference>
<proteinExistence type="predicted"/>
<dbReference type="InterPro" id="IPR036390">
    <property type="entry name" value="WH_DNA-bd_sf"/>
</dbReference>
<dbReference type="AlphaFoldDB" id="A0A1B9IU09"/>
<feature type="region of interest" description="Disordered" evidence="1">
    <location>
        <begin position="124"/>
        <end position="184"/>
    </location>
</feature>
<name>A0A1B9IU09_9TREE</name>
<evidence type="ECO:0000256" key="1">
    <source>
        <dbReference type="SAM" id="MobiDB-lite"/>
    </source>
</evidence>
<feature type="compositionally biased region" description="Basic and acidic residues" evidence="1">
    <location>
        <begin position="413"/>
        <end position="450"/>
    </location>
</feature>
<feature type="compositionally biased region" description="Low complexity" evidence="1">
    <location>
        <begin position="143"/>
        <end position="157"/>
    </location>
</feature>
<evidence type="ECO:0000313" key="2">
    <source>
        <dbReference type="EMBL" id="OCF59022.1"/>
    </source>
</evidence>
<feature type="compositionally biased region" description="Basic residues" evidence="1">
    <location>
        <begin position="549"/>
        <end position="565"/>
    </location>
</feature>
<feature type="compositionally biased region" description="Basic and acidic residues" evidence="1">
    <location>
        <begin position="472"/>
        <end position="521"/>
    </location>
</feature>
<gene>
    <name evidence="2" type="ORF">L486_03520</name>
</gene>
<protein>
    <submittedName>
        <fullName evidence="2">Uncharacterized protein</fullName>
    </submittedName>
</protein>